<sequence>MSEDLSYADVLVVGGGSAGCVVAGRVSADPDCVVTLVEAGPRTGAPGQLGVLPVGPASEVVWRYPAQLREDGPETVLARGRVVGGSGAVNGGYFVRATAEDFTRWPRSWSYEEVLPHFRRLESDPFGDRAWHGDSGPMPVTRTASADLHRVGAAFVDAATAAGFDYRADLNEPDAAGVGPVPLNARDGVRVSTADAYLAPHLDRPNLRVHAGARAVRLVRDGDRVVGAEVEQDGRTRLVCAGTVVLCAGAVGTPHLLMHSGIGPAKQLSRLGLPIAVDLPGVGQGLEDHPEVTLAYRPADPGPPRPDQAVLQVVLETDDLELRPYTAPFGLTVPGVDDPFGRIGVALMRPRSRGEIVLRSADPAVPPLVRYRYLREGADRSALAAGLDLAGELLAASGLGEPADSGAATDPLAGLGTSMHLSGSCRMGSADDPHAVVDERCRVVGVDGLWIGDGAVLPSLPSRGPHATVVMVAERVARFVAGLDA</sequence>
<evidence type="ECO:0000256" key="3">
    <source>
        <dbReference type="ARBA" id="ARBA00022630"/>
    </source>
</evidence>
<comment type="cofactor">
    <cofactor evidence="1">
        <name>FAD</name>
        <dbReference type="ChEBI" id="CHEBI:57692"/>
    </cofactor>
</comment>
<comment type="similarity">
    <text evidence="2">Belongs to the GMC oxidoreductase family.</text>
</comment>
<gene>
    <name evidence="6" type="primary">mftG</name>
    <name evidence="6" type="ORF">ACFSJG_21845</name>
</gene>
<dbReference type="Pfam" id="PF05199">
    <property type="entry name" value="GMC_oxred_C"/>
    <property type="match status" value="1"/>
</dbReference>
<evidence type="ECO:0000313" key="7">
    <source>
        <dbReference type="Proteomes" id="UP001597286"/>
    </source>
</evidence>
<dbReference type="Gene3D" id="3.50.50.60">
    <property type="entry name" value="FAD/NAD(P)-binding domain"/>
    <property type="match status" value="1"/>
</dbReference>
<reference evidence="7" key="1">
    <citation type="journal article" date="2019" name="Int. J. Syst. Evol. Microbiol.">
        <title>The Global Catalogue of Microorganisms (GCM) 10K type strain sequencing project: providing services to taxonomists for standard genome sequencing and annotation.</title>
        <authorList>
            <consortium name="The Broad Institute Genomics Platform"/>
            <consortium name="The Broad Institute Genome Sequencing Center for Infectious Disease"/>
            <person name="Wu L."/>
            <person name="Ma J."/>
        </authorList>
    </citation>
    <scope>NUCLEOTIDE SEQUENCE [LARGE SCALE GENOMIC DNA]</scope>
    <source>
        <strain evidence="7">DT72</strain>
    </source>
</reference>
<dbReference type="EC" id="1.-.-.-" evidence="6"/>
<dbReference type="Pfam" id="PF00732">
    <property type="entry name" value="GMC_oxred_N"/>
    <property type="match status" value="1"/>
</dbReference>
<dbReference type="NCBIfam" id="TIGR03970">
    <property type="entry name" value="Rv0697"/>
    <property type="match status" value="1"/>
</dbReference>
<dbReference type="Proteomes" id="UP001597286">
    <property type="component" value="Unassembled WGS sequence"/>
</dbReference>
<protein>
    <submittedName>
        <fullName evidence="6">Mycofactocin system GMC family oxidoreductase MftG</fullName>
        <ecNumber evidence="6">1.-.-.-</ecNumber>
    </submittedName>
</protein>
<feature type="domain" description="Glucose-methanol-choline oxidoreductase N-terminal" evidence="5">
    <location>
        <begin position="249"/>
        <end position="263"/>
    </location>
</feature>
<keyword evidence="4" id="KW-0274">FAD</keyword>
<dbReference type="EMBL" id="JBHUFB010000020">
    <property type="protein sequence ID" value="MFD1814871.1"/>
    <property type="molecule type" value="Genomic_DNA"/>
</dbReference>
<dbReference type="RefSeq" id="WP_378487337.1">
    <property type="nucleotide sequence ID" value="NZ_JBHUFB010000020.1"/>
</dbReference>
<dbReference type="InterPro" id="IPR023978">
    <property type="entry name" value="GMC_oxidoreductase_bact"/>
</dbReference>
<name>A0ABW4PA41_9NOCA</name>
<evidence type="ECO:0000256" key="4">
    <source>
        <dbReference type="ARBA" id="ARBA00022827"/>
    </source>
</evidence>
<evidence type="ECO:0000256" key="2">
    <source>
        <dbReference type="ARBA" id="ARBA00010790"/>
    </source>
</evidence>
<dbReference type="InterPro" id="IPR000172">
    <property type="entry name" value="GMC_OxRdtase_N"/>
</dbReference>
<dbReference type="PANTHER" id="PTHR11552">
    <property type="entry name" value="GLUCOSE-METHANOL-CHOLINE GMC OXIDOREDUCTASE"/>
    <property type="match status" value="1"/>
</dbReference>
<dbReference type="Gene3D" id="3.30.410.40">
    <property type="match status" value="1"/>
</dbReference>
<evidence type="ECO:0000313" key="6">
    <source>
        <dbReference type="EMBL" id="MFD1814871.1"/>
    </source>
</evidence>
<dbReference type="GO" id="GO:0016491">
    <property type="term" value="F:oxidoreductase activity"/>
    <property type="evidence" value="ECO:0007669"/>
    <property type="project" value="UniProtKB-KW"/>
</dbReference>
<organism evidence="6 7">
    <name type="scientific">Rhodococcus gannanensis</name>
    <dbReference type="NCBI Taxonomy" id="1960308"/>
    <lineage>
        <taxon>Bacteria</taxon>
        <taxon>Bacillati</taxon>
        <taxon>Actinomycetota</taxon>
        <taxon>Actinomycetes</taxon>
        <taxon>Mycobacteriales</taxon>
        <taxon>Nocardiaceae</taxon>
        <taxon>Rhodococcus</taxon>
    </lineage>
</organism>
<evidence type="ECO:0000259" key="5">
    <source>
        <dbReference type="PROSITE" id="PS00624"/>
    </source>
</evidence>
<dbReference type="SUPFAM" id="SSF51905">
    <property type="entry name" value="FAD/NAD(P)-binding domain"/>
    <property type="match status" value="1"/>
</dbReference>
<dbReference type="PIRSF" id="PIRSF000137">
    <property type="entry name" value="Alcohol_oxidase"/>
    <property type="match status" value="1"/>
</dbReference>
<dbReference type="PROSITE" id="PS00624">
    <property type="entry name" value="GMC_OXRED_2"/>
    <property type="match status" value="1"/>
</dbReference>
<comment type="caution">
    <text evidence="6">The sequence shown here is derived from an EMBL/GenBank/DDBJ whole genome shotgun (WGS) entry which is preliminary data.</text>
</comment>
<evidence type="ECO:0000256" key="1">
    <source>
        <dbReference type="ARBA" id="ARBA00001974"/>
    </source>
</evidence>
<dbReference type="SUPFAM" id="SSF54373">
    <property type="entry name" value="FAD-linked reductases, C-terminal domain"/>
    <property type="match status" value="1"/>
</dbReference>
<proteinExistence type="inferred from homology"/>
<dbReference type="InterPro" id="IPR007867">
    <property type="entry name" value="GMC_OxRtase_C"/>
</dbReference>
<dbReference type="InterPro" id="IPR012132">
    <property type="entry name" value="GMC_OxRdtase"/>
</dbReference>
<dbReference type="PANTHER" id="PTHR11552:SF147">
    <property type="entry name" value="CHOLINE DEHYDROGENASE, MITOCHONDRIAL"/>
    <property type="match status" value="1"/>
</dbReference>
<keyword evidence="7" id="KW-1185">Reference proteome</keyword>
<dbReference type="InterPro" id="IPR036188">
    <property type="entry name" value="FAD/NAD-bd_sf"/>
</dbReference>
<keyword evidence="3" id="KW-0285">Flavoprotein</keyword>
<keyword evidence="6" id="KW-0560">Oxidoreductase</keyword>
<accession>A0ABW4PA41</accession>